<evidence type="ECO:0000313" key="4">
    <source>
        <dbReference type="Proteomes" id="UP000632125"/>
    </source>
</evidence>
<feature type="region of interest" description="Disordered" evidence="1">
    <location>
        <begin position="27"/>
        <end position="61"/>
    </location>
</feature>
<sequence length="577" mass="64521">MKRKMAGYTLTLALLFAFVVLPACSSGDSGNQNPNQSNASPEPSSDDTETNETENFDPLGKYDEPVTVTQVLSYRPPEEADALPGVKPETSGFVKDLKEMLNIELKYLWSVPQDQFDQKFSLSIASGDLPDVMQVDLTTFEKFREQGILADLSDAYENYASPALRKIIEKDDRFALNSLTYDGKLLGVTGSGTGGTQIVWIRKDWLDNLKLQPPATLEEFEKVAEAFVNDDPNLNGKDDTYGVILNKNLFGWGFDAKGLFYSHGSYPNAWLKSADGSLVSGNVQPETKTALSTLRSWYEKGILDKEFMLADEDKISEDIVVGKVGISFGEWWYPNWPLNLNKDNDPKAEWIPLQLPSFEGKPGKTLNQRSISSILVVHKDAKHPEAAIKMANYFLETTKPKYTDKESPDYKGASNGYIYQWYTPRFYYPGVFDLIMETVSAAVEAGQEKLELPEDFPSAGEAQAVFANAKKFQADPTDNAAWGMWYSRGARDGGVGFSKKVVDDGMVVWDEYFGPPTPTMIERRSSLDKMRDETFMKIIVGSAPVSDFDKYVEDWKKLGGDDITAEVNEWYAENANK</sequence>
<dbReference type="SUPFAM" id="SSF53850">
    <property type="entry name" value="Periplasmic binding protein-like II"/>
    <property type="match status" value="1"/>
</dbReference>
<evidence type="ECO:0000256" key="1">
    <source>
        <dbReference type="SAM" id="MobiDB-lite"/>
    </source>
</evidence>
<organism evidence="3 4">
    <name type="scientific">Paenibacillus arenilitoris</name>
    <dbReference type="NCBI Taxonomy" id="2772299"/>
    <lineage>
        <taxon>Bacteria</taxon>
        <taxon>Bacillati</taxon>
        <taxon>Bacillota</taxon>
        <taxon>Bacilli</taxon>
        <taxon>Bacillales</taxon>
        <taxon>Paenibacillaceae</taxon>
        <taxon>Paenibacillus</taxon>
    </lineage>
</organism>
<proteinExistence type="predicted"/>
<dbReference type="Gene3D" id="3.40.190.10">
    <property type="entry name" value="Periplasmic binding protein-like II"/>
    <property type="match status" value="3"/>
</dbReference>
<dbReference type="EMBL" id="JACXIY010000006">
    <property type="protein sequence ID" value="MBD2867877.1"/>
    <property type="molecule type" value="Genomic_DNA"/>
</dbReference>
<reference evidence="3" key="1">
    <citation type="submission" date="2020-09" db="EMBL/GenBank/DDBJ databases">
        <title>A novel bacterium of genus Paenibacillus, isolated from South China Sea.</title>
        <authorList>
            <person name="Huang H."/>
            <person name="Mo K."/>
            <person name="Hu Y."/>
        </authorList>
    </citation>
    <scope>NUCLEOTIDE SEQUENCE</scope>
    <source>
        <strain evidence="3">IB182493</strain>
    </source>
</reference>
<dbReference type="PANTHER" id="PTHR43649:SF12">
    <property type="entry name" value="DIACETYLCHITOBIOSE BINDING PROTEIN DASA"/>
    <property type="match status" value="1"/>
</dbReference>
<keyword evidence="4" id="KW-1185">Reference proteome</keyword>
<dbReference type="AlphaFoldDB" id="A0A927CJI8"/>
<dbReference type="RefSeq" id="WP_190858774.1">
    <property type="nucleotide sequence ID" value="NZ_JACXIY010000006.1"/>
</dbReference>
<feature type="signal peptide" evidence="2">
    <location>
        <begin position="1"/>
        <end position="25"/>
    </location>
</feature>
<dbReference type="InterPro" id="IPR006059">
    <property type="entry name" value="SBP"/>
</dbReference>
<dbReference type="Proteomes" id="UP000632125">
    <property type="component" value="Unassembled WGS sequence"/>
</dbReference>
<evidence type="ECO:0000256" key="2">
    <source>
        <dbReference type="SAM" id="SignalP"/>
    </source>
</evidence>
<name>A0A927CJI8_9BACL</name>
<accession>A0A927CJI8</accession>
<dbReference type="CDD" id="cd13580">
    <property type="entry name" value="PBP2_AlgQ_like_1"/>
    <property type="match status" value="1"/>
</dbReference>
<keyword evidence="2" id="KW-0732">Signal</keyword>
<dbReference type="InterPro" id="IPR050490">
    <property type="entry name" value="Bact_solute-bd_prot1"/>
</dbReference>
<gene>
    <name evidence="3" type="ORF">IDH41_04745</name>
</gene>
<protein>
    <submittedName>
        <fullName evidence="3">Extracellular solute-binding protein</fullName>
    </submittedName>
</protein>
<feature type="compositionally biased region" description="Polar residues" evidence="1">
    <location>
        <begin position="27"/>
        <end position="43"/>
    </location>
</feature>
<dbReference type="Pfam" id="PF01547">
    <property type="entry name" value="SBP_bac_1"/>
    <property type="match status" value="1"/>
</dbReference>
<evidence type="ECO:0000313" key="3">
    <source>
        <dbReference type="EMBL" id="MBD2867877.1"/>
    </source>
</evidence>
<feature type="compositionally biased region" description="Acidic residues" evidence="1">
    <location>
        <begin position="44"/>
        <end position="55"/>
    </location>
</feature>
<comment type="caution">
    <text evidence="3">The sequence shown here is derived from an EMBL/GenBank/DDBJ whole genome shotgun (WGS) entry which is preliminary data.</text>
</comment>
<dbReference type="PANTHER" id="PTHR43649">
    <property type="entry name" value="ARABINOSE-BINDING PROTEIN-RELATED"/>
    <property type="match status" value="1"/>
</dbReference>
<feature type="chain" id="PRO_5038519928" evidence="2">
    <location>
        <begin position="26"/>
        <end position="577"/>
    </location>
</feature>